<evidence type="ECO:0000256" key="1">
    <source>
        <dbReference type="SAM" id="MobiDB-lite"/>
    </source>
</evidence>
<organism evidence="4 5">
    <name type="scientific">Methylomonas lenta</name>
    <dbReference type="NCBI Taxonomy" id="980561"/>
    <lineage>
        <taxon>Bacteria</taxon>
        <taxon>Pseudomonadati</taxon>
        <taxon>Pseudomonadota</taxon>
        <taxon>Gammaproteobacteria</taxon>
        <taxon>Methylococcales</taxon>
        <taxon>Methylococcaceae</taxon>
        <taxon>Methylomonas</taxon>
    </lineage>
</organism>
<proteinExistence type="predicted"/>
<feature type="domain" description="Transglycosylase SLT" evidence="3">
    <location>
        <begin position="203"/>
        <end position="302"/>
    </location>
</feature>
<dbReference type="CDD" id="cd00254">
    <property type="entry name" value="LT-like"/>
    <property type="match status" value="1"/>
</dbReference>
<dbReference type="EMBL" id="LUUI01000102">
    <property type="protein sequence ID" value="OAI15439.1"/>
    <property type="molecule type" value="Genomic_DNA"/>
</dbReference>
<sequence>MSVAPKPKSSYSRAKSSVKNTTKPKKARSQSVDKTSKPRKAVRKRKTPLAFWSRKNLLLLVLEGLGLAISALLGSMLTLGSSANSFSGSSFFADLLPFAAGIALWVIIAAGLLVGWLKCRSWLWNKSHMLPAVFALSLSLGMIWFVSHDGYTQVFTHFRSLVGGKQQAARTTLAHQVYAAYRRYDQPQLQNMIQRAEIFDSDIQQAAKVFAVDVNLLHGIAAAESSFIPRTSHDGGQGLFQITAVPKFILQQATQALAIAKLDLANPRHNAFVAAATLKHYLAEMNDDLFLGLLAYNIGPRNGGLSFIMQQYGASDFVSMQPYLQTLPRDYPIRVLSYALAFKLWQQDGKLLAYQEGDNAIRIQRLGIPGMAALF</sequence>
<dbReference type="AlphaFoldDB" id="A0A177NE43"/>
<dbReference type="InterPro" id="IPR023346">
    <property type="entry name" value="Lysozyme-like_dom_sf"/>
</dbReference>
<keyword evidence="2" id="KW-1133">Transmembrane helix</keyword>
<keyword evidence="2" id="KW-0812">Transmembrane</keyword>
<keyword evidence="2" id="KW-0472">Membrane</keyword>
<feature type="compositionally biased region" description="Polar residues" evidence="1">
    <location>
        <begin position="9"/>
        <end position="21"/>
    </location>
</feature>
<reference evidence="4 5" key="1">
    <citation type="submission" date="2016-03" db="EMBL/GenBank/DDBJ databases">
        <authorList>
            <person name="Ploux O."/>
        </authorList>
    </citation>
    <scope>NUCLEOTIDE SEQUENCE [LARGE SCALE GENOMIC DNA]</scope>
    <source>
        <strain evidence="4 5">R-45370</strain>
    </source>
</reference>
<dbReference type="STRING" id="980561.A1359_00685"/>
<protein>
    <submittedName>
        <fullName evidence="4">Transglycosylase</fullName>
    </submittedName>
</protein>
<feature type="transmembrane region" description="Helical" evidence="2">
    <location>
        <begin position="129"/>
        <end position="147"/>
    </location>
</feature>
<gene>
    <name evidence="4" type="ORF">A1359_00685</name>
</gene>
<dbReference type="Gene3D" id="1.10.530.10">
    <property type="match status" value="1"/>
</dbReference>
<dbReference type="Pfam" id="PF01464">
    <property type="entry name" value="SLT"/>
    <property type="match status" value="1"/>
</dbReference>
<dbReference type="Proteomes" id="UP000078476">
    <property type="component" value="Unassembled WGS sequence"/>
</dbReference>
<feature type="region of interest" description="Disordered" evidence="1">
    <location>
        <begin position="1"/>
        <end position="42"/>
    </location>
</feature>
<keyword evidence="5" id="KW-1185">Reference proteome</keyword>
<evidence type="ECO:0000313" key="4">
    <source>
        <dbReference type="EMBL" id="OAI15439.1"/>
    </source>
</evidence>
<evidence type="ECO:0000259" key="3">
    <source>
        <dbReference type="Pfam" id="PF01464"/>
    </source>
</evidence>
<accession>A0A177NE43</accession>
<evidence type="ECO:0000313" key="5">
    <source>
        <dbReference type="Proteomes" id="UP000078476"/>
    </source>
</evidence>
<comment type="caution">
    <text evidence="4">The sequence shown here is derived from an EMBL/GenBank/DDBJ whole genome shotgun (WGS) entry which is preliminary data.</text>
</comment>
<feature type="transmembrane region" description="Helical" evidence="2">
    <location>
        <begin position="95"/>
        <end position="117"/>
    </location>
</feature>
<evidence type="ECO:0000256" key="2">
    <source>
        <dbReference type="SAM" id="Phobius"/>
    </source>
</evidence>
<dbReference type="SUPFAM" id="SSF53955">
    <property type="entry name" value="Lysozyme-like"/>
    <property type="match status" value="1"/>
</dbReference>
<dbReference type="InterPro" id="IPR008258">
    <property type="entry name" value="Transglycosylase_SLT_dom_1"/>
</dbReference>
<name>A0A177NE43_9GAMM</name>
<dbReference type="OrthoDB" id="5573603at2"/>